<feature type="domain" description="RNA polymerase sigma-70 region 2" evidence="7">
    <location>
        <begin position="10"/>
        <end position="78"/>
    </location>
</feature>
<keyword evidence="5" id="KW-0804">Transcription</keyword>
<accession>A0A5C4JDB7</accession>
<dbReference type="InterPro" id="IPR013249">
    <property type="entry name" value="RNA_pol_sigma70_r4_t2"/>
</dbReference>
<evidence type="ECO:0000259" key="7">
    <source>
        <dbReference type="Pfam" id="PF04542"/>
    </source>
</evidence>
<dbReference type="InterPro" id="IPR032710">
    <property type="entry name" value="NTF2-like_dom_sf"/>
</dbReference>
<dbReference type="EMBL" id="VCKW01000054">
    <property type="protein sequence ID" value="TMR02186.1"/>
    <property type="molecule type" value="Genomic_DNA"/>
</dbReference>
<dbReference type="PANTHER" id="PTHR30173">
    <property type="entry name" value="SIGMA 19 FACTOR"/>
    <property type="match status" value="1"/>
</dbReference>
<sequence length="322" mass="35303">MENAEEFADLVEPFRRELLAHCYRMMGTLDEAEDLVQETFLRAWRSYEAFEGRSSLRVWLYKIATNTCLSARERRARRPLPSGLGPPSDDPFQAPEAPGSTVVWLQPIPDAIVTSGGPADPADIVSSREKLRLALTASLQHLAPRQRAVFILREVLDFPAAEVARMLDISVAAVKSLLQRARAGMALAAPEVAAEPTEPQGRALLEQYMTAFENSDLDALERALRKDAALEMVGYTTWFSGLETCLRYIDQVIGPPGTWRMMPTRANGQPAAGAFLRRADGAYDAFGIAVLTVTSDGISRIVLFAEPGLLPRFGLPSSLPSS</sequence>
<dbReference type="InterPro" id="IPR013324">
    <property type="entry name" value="RNA_pol_sigma_r3/r4-like"/>
</dbReference>
<dbReference type="NCBIfam" id="NF006089">
    <property type="entry name" value="PRK08241.1"/>
    <property type="match status" value="1"/>
</dbReference>
<dbReference type="InterPro" id="IPR052704">
    <property type="entry name" value="ECF_Sigma-70_Domain"/>
</dbReference>
<evidence type="ECO:0000256" key="1">
    <source>
        <dbReference type="ARBA" id="ARBA00010641"/>
    </source>
</evidence>
<name>A0A5C4JDB7_9ACTN</name>
<dbReference type="CDD" id="cd06171">
    <property type="entry name" value="Sigma70_r4"/>
    <property type="match status" value="1"/>
</dbReference>
<dbReference type="InterPro" id="IPR013325">
    <property type="entry name" value="RNA_pol_sigma_r2"/>
</dbReference>
<dbReference type="Pfam" id="PF04542">
    <property type="entry name" value="Sigma70_r2"/>
    <property type="match status" value="1"/>
</dbReference>
<protein>
    <submittedName>
        <fullName evidence="9">Sigma-70 family RNA polymerase sigma factor</fullName>
    </submittedName>
</protein>
<keyword evidence="4" id="KW-0731">Sigma factor</keyword>
<gene>
    <name evidence="9" type="ORF">ETD83_13300</name>
</gene>
<proteinExistence type="inferred from homology"/>
<dbReference type="Gene3D" id="1.10.10.10">
    <property type="entry name" value="Winged helix-like DNA-binding domain superfamily/Winged helix DNA-binding domain"/>
    <property type="match status" value="1"/>
</dbReference>
<dbReference type="NCBIfam" id="TIGR02937">
    <property type="entry name" value="sigma70-ECF"/>
    <property type="match status" value="1"/>
</dbReference>
<dbReference type="PANTHER" id="PTHR30173:SF36">
    <property type="entry name" value="ECF RNA POLYMERASE SIGMA FACTOR SIGJ"/>
    <property type="match status" value="1"/>
</dbReference>
<feature type="domain" description="RNA polymerase sigma factor 70 region 4 type 2" evidence="8">
    <location>
        <begin position="133"/>
        <end position="183"/>
    </location>
</feature>
<dbReference type="SUPFAM" id="SSF88946">
    <property type="entry name" value="Sigma2 domain of RNA polymerase sigma factors"/>
    <property type="match status" value="1"/>
</dbReference>
<keyword evidence="3" id="KW-0805">Transcription regulation</keyword>
<evidence type="ECO:0000256" key="6">
    <source>
        <dbReference type="SAM" id="MobiDB-lite"/>
    </source>
</evidence>
<dbReference type="GO" id="GO:0016987">
    <property type="term" value="F:sigma factor activity"/>
    <property type="evidence" value="ECO:0007669"/>
    <property type="project" value="UniProtKB-KW"/>
</dbReference>
<dbReference type="InterPro" id="IPR014305">
    <property type="entry name" value="RNA_pol_sigma-G_actinobac"/>
</dbReference>
<evidence type="ECO:0000256" key="2">
    <source>
        <dbReference type="ARBA" id="ARBA00011344"/>
    </source>
</evidence>
<dbReference type="NCBIfam" id="TIGR02960">
    <property type="entry name" value="SigX5"/>
    <property type="match status" value="1"/>
</dbReference>
<dbReference type="AlphaFoldDB" id="A0A5C4JDB7"/>
<feature type="region of interest" description="Disordered" evidence="6">
    <location>
        <begin position="76"/>
        <end position="97"/>
    </location>
</feature>
<dbReference type="GO" id="GO:0006352">
    <property type="term" value="P:DNA-templated transcription initiation"/>
    <property type="evidence" value="ECO:0007669"/>
    <property type="project" value="InterPro"/>
</dbReference>
<dbReference type="SUPFAM" id="SSF88659">
    <property type="entry name" value="Sigma3 and sigma4 domains of RNA polymerase sigma factors"/>
    <property type="match status" value="1"/>
</dbReference>
<evidence type="ECO:0000256" key="3">
    <source>
        <dbReference type="ARBA" id="ARBA00023015"/>
    </source>
</evidence>
<comment type="subunit">
    <text evidence="2">Interacts transiently with the RNA polymerase catalytic core formed by RpoA, RpoB, RpoC and RpoZ (2 alpha, 1 beta, 1 beta' and 1 omega subunit) to form the RNA polymerase holoenzyme that can initiate transcription.</text>
</comment>
<dbReference type="Pfam" id="PF08281">
    <property type="entry name" value="Sigma70_r4_2"/>
    <property type="match status" value="1"/>
</dbReference>
<reference evidence="9 10" key="1">
    <citation type="submission" date="2019-05" db="EMBL/GenBank/DDBJ databases">
        <title>Draft genome sequence of Actinomadura sp. 14C53.</title>
        <authorList>
            <person name="Saricaoglu S."/>
            <person name="Isik K."/>
        </authorList>
    </citation>
    <scope>NUCLEOTIDE SEQUENCE [LARGE SCALE GENOMIC DNA]</scope>
    <source>
        <strain evidence="9 10">14C53</strain>
    </source>
</reference>
<dbReference type="InterPro" id="IPR014284">
    <property type="entry name" value="RNA_pol_sigma-70_dom"/>
</dbReference>
<organism evidence="9 10">
    <name type="scientific">Actinomadura soli</name>
    <dbReference type="NCBI Taxonomy" id="2508997"/>
    <lineage>
        <taxon>Bacteria</taxon>
        <taxon>Bacillati</taxon>
        <taxon>Actinomycetota</taxon>
        <taxon>Actinomycetes</taxon>
        <taxon>Streptosporangiales</taxon>
        <taxon>Thermomonosporaceae</taxon>
        <taxon>Actinomadura</taxon>
    </lineage>
</organism>
<comment type="similarity">
    <text evidence="1">Belongs to the sigma-70 factor family. ECF subfamily.</text>
</comment>
<evidence type="ECO:0000256" key="5">
    <source>
        <dbReference type="ARBA" id="ARBA00023163"/>
    </source>
</evidence>
<dbReference type="Gene3D" id="1.10.1740.10">
    <property type="match status" value="1"/>
</dbReference>
<evidence type="ECO:0000313" key="9">
    <source>
        <dbReference type="EMBL" id="TMR02186.1"/>
    </source>
</evidence>
<dbReference type="Proteomes" id="UP000309174">
    <property type="component" value="Unassembled WGS sequence"/>
</dbReference>
<keyword evidence="10" id="KW-1185">Reference proteome</keyword>
<dbReference type="SUPFAM" id="SSF54427">
    <property type="entry name" value="NTF2-like"/>
    <property type="match status" value="1"/>
</dbReference>
<dbReference type="OrthoDB" id="3500555at2"/>
<evidence type="ECO:0000259" key="8">
    <source>
        <dbReference type="Pfam" id="PF08281"/>
    </source>
</evidence>
<dbReference type="GO" id="GO:0003677">
    <property type="term" value="F:DNA binding"/>
    <property type="evidence" value="ECO:0007669"/>
    <property type="project" value="InterPro"/>
</dbReference>
<evidence type="ECO:0000313" key="10">
    <source>
        <dbReference type="Proteomes" id="UP000309174"/>
    </source>
</evidence>
<evidence type="ECO:0000256" key="4">
    <source>
        <dbReference type="ARBA" id="ARBA00023082"/>
    </source>
</evidence>
<dbReference type="InterPro" id="IPR007627">
    <property type="entry name" value="RNA_pol_sigma70_r2"/>
</dbReference>
<comment type="caution">
    <text evidence="9">The sequence shown here is derived from an EMBL/GenBank/DDBJ whole genome shotgun (WGS) entry which is preliminary data.</text>
</comment>
<dbReference type="InterPro" id="IPR036388">
    <property type="entry name" value="WH-like_DNA-bd_sf"/>
</dbReference>
<dbReference type="Gene3D" id="3.10.450.50">
    <property type="match status" value="1"/>
</dbReference>